<evidence type="ECO:0000313" key="2">
    <source>
        <dbReference type="EMBL" id="PVE49282.1"/>
    </source>
</evidence>
<dbReference type="AlphaFoldDB" id="A0A2T7UX74"/>
<reference evidence="2 3" key="1">
    <citation type="journal article" date="2011" name="Syst. Appl. Microbiol.">
        <title>Defluviimonas denitrificans gen. nov., sp. nov., and Pararhodobacter aggregans gen. nov., sp. nov., non-phototrophic Rhodobacteraceae from the biofilter of a marine aquaculture.</title>
        <authorList>
            <person name="Foesel B.U."/>
            <person name="Drake H.L."/>
            <person name="Schramm A."/>
        </authorList>
    </citation>
    <scope>NUCLEOTIDE SEQUENCE [LARGE SCALE GENOMIC DNA]</scope>
    <source>
        <strain evidence="2 3">D1-19</strain>
    </source>
</reference>
<gene>
    <name evidence="2" type="ORF">DDE23_02430</name>
</gene>
<protein>
    <submittedName>
        <fullName evidence="2">Deaminase</fullName>
    </submittedName>
</protein>
<dbReference type="RefSeq" id="WP_107749786.1">
    <property type="nucleotide sequence ID" value="NZ_QBKF01000001.1"/>
</dbReference>
<dbReference type="InterPro" id="IPR002734">
    <property type="entry name" value="RibDG_C"/>
</dbReference>
<comment type="caution">
    <text evidence="2">The sequence shown here is derived from an EMBL/GenBank/DDBJ whole genome shotgun (WGS) entry which is preliminary data.</text>
</comment>
<sequence>MATLVFGMNVSLDGYVDHGRFAPVPALFRHFIDQAQEQAGSLYGRKLYEIMAYWDQDRPEWGAPDRAFARAWRRMPKWVASRGTPALGPNATLLGPDLAAEVRALKASVAGEIELGGPDLAASLAPLGLIDLYRLYVHPVVLGGGNRYFRTALPRLRLVAQDPMPGDVIRLSYAPA</sequence>
<keyword evidence="3" id="KW-1185">Reference proteome</keyword>
<dbReference type="GO" id="GO:0008703">
    <property type="term" value="F:5-amino-6-(5-phosphoribosylamino)uracil reductase activity"/>
    <property type="evidence" value="ECO:0007669"/>
    <property type="project" value="InterPro"/>
</dbReference>
<proteinExistence type="predicted"/>
<dbReference type="Pfam" id="PF01872">
    <property type="entry name" value="RibD_C"/>
    <property type="match status" value="1"/>
</dbReference>
<dbReference type="EMBL" id="QDDR01000001">
    <property type="protein sequence ID" value="PVE49282.1"/>
    <property type="molecule type" value="Genomic_DNA"/>
</dbReference>
<dbReference type="OrthoDB" id="7949219at2"/>
<evidence type="ECO:0000259" key="1">
    <source>
        <dbReference type="Pfam" id="PF01872"/>
    </source>
</evidence>
<organism evidence="2 3">
    <name type="scientific">Pararhodobacter aggregans</name>
    <dbReference type="NCBI Taxonomy" id="404875"/>
    <lineage>
        <taxon>Bacteria</taxon>
        <taxon>Pseudomonadati</taxon>
        <taxon>Pseudomonadota</taxon>
        <taxon>Alphaproteobacteria</taxon>
        <taxon>Rhodobacterales</taxon>
        <taxon>Paracoccaceae</taxon>
        <taxon>Pararhodobacter</taxon>
    </lineage>
</organism>
<dbReference type="InterPro" id="IPR024072">
    <property type="entry name" value="DHFR-like_dom_sf"/>
</dbReference>
<dbReference type="Gene3D" id="3.40.430.10">
    <property type="entry name" value="Dihydrofolate Reductase, subunit A"/>
    <property type="match status" value="1"/>
</dbReference>
<feature type="domain" description="Bacterial bifunctional deaminase-reductase C-terminal" evidence="1">
    <location>
        <begin position="4"/>
        <end position="154"/>
    </location>
</feature>
<dbReference type="GO" id="GO:0009231">
    <property type="term" value="P:riboflavin biosynthetic process"/>
    <property type="evidence" value="ECO:0007669"/>
    <property type="project" value="InterPro"/>
</dbReference>
<dbReference type="SUPFAM" id="SSF53597">
    <property type="entry name" value="Dihydrofolate reductase-like"/>
    <property type="match status" value="1"/>
</dbReference>
<accession>A0A2T7UX74</accession>
<name>A0A2T7UX74_9RHOB</name>
<evidence type="ECO:0000313" key="3">
    <source>
        <dbReference type="Proteomes" id="UP000244810"/>
    </source>
</evidence>
<dbReference type="Proteomes" id="UP000244810">
    <property type="component" value="Unassembled WGS sequence"/>
</dbReference>